<protein>
    <submittedName>
        <fullName evidence="3">TBC-domain-containing protein</fullName>
    </submittedName>
</protein>
<dbReference type="PANTHER" id="PTHR22957">
    <property type="entry name" value="TBC1 DOMAIN FAMILY MEMBER GTPASE-ACTIVATING PROTEIN"/>
    <property type="match status" value="1"/>
</dbReference>
<dbReference type="Proteomes" id="UP000799640">
    <property type="component" value="Unassembled WGS sequence"/>
</dbReference>
<dbReference type="Gene3D" id="1.10.472.80">
    <property type="entry name" value="Ypt/Rab-GAP domain of gyp1p, domain 3"/>
    <property type="match status" value="1"/>
</dbReference>
<dbReference type="OrthoDB" id="10263206at2759"/>
<sequence>MVHPTPPPPPQVEPLDTILRRGPPAGDVPAGLAALRYKVLVDGIPSNSDGMSDHRIYTWLILLNAPPLPTDTYLDLVRQGASPAHAKIRNDTFRTLATDPLFRRRVTENSLTRVLNAASWKLLDAHEARVGGWIRSPDASFSEEDGGRGTRSQRASLAGSAAGSTAGEDKSAYVGYVQGMNVLAAPFLYTARSEAEAFVAFDALLRHELPGYIRGSMEGVHAGVRLVDEVLAVCDPKLYSHLLSRGLRAEVYAFPSVLTLCACTPPLPEVLALWDFLLACGVHLNVVAVVAQLVLIREQVLGAESPNQILRSFPPLQAGKIKALTISFVARLPDELYRRLIEHVR</sequence>
<dbReference type="InterPro" id="IPR000195">
    <property type="entry name" value="Rab-GAP-TBC_dom"/>
</dbReference>
<dbReference type="SUPFAM" id="SSF47923">
    <property type="entry name" value="Ypt/Rab-GAP domain of gyp1p"/>
    <property type="match status" value="2"/>
</dbReference>
<dbReference type="Gene3D" id="1.10.8.270">
    <property type="entry name" value="putative rabgap domain of human tbc1 domain family member 14 like domains"/>
    <property type="match status" value="2"/>
</dbReference>
<dbReference type="GO" id="GO:0044732">
    <property type="term" value="C:mitotic spindle pole body"/>
    <property type="evidence" value="ECO:0007669"/>
    <property type="project" value="TreeGrafter"/>
</dbReference>
<dbReference type="InterPro" id="IPR035969">
    <property type="entry name" value="Rab-GAP_TBC_sf"/>
</dbReference>
<feature type="region of interest" description="Disordered" evidence="1">
    <location>
        <begin position="141"/>
        <end position="167"/>
    </location>
</feature>
<evidence type="ECO:0000313" key="4">
    <source>
        <dbReference type="Proteomes" id="UP000799640"/>
    </source>
</evidence>
<accession>A0A6G1I6K9</accession>
<dbReference type="AlphaFoldDB" id="A0A6G1I6K9"/>
<keyword evidence="4" id="KW-1185">Reference proteome</keyword>
<dbReference type="SMART" id="SM00164">
    <property type="entry name" value="TBC"/>
    <property type="match status" value="1"/>
</dbReference>
<organism evidence="3 4">
    <name type="scientific">Trichodelitschia bisporula</name>
    <dbReference type="NCBI Taxonomy" id="703511"/>
    <lineage>
        <taxon>Eukaryota</taxon>
        <taxon>Fungi</taxon>
        <taxon>Dikarya</taxon>
        <taxon>Ascomycota</taxon>
        <taxon>Pezizomycotina</taxon>
        <taxon>Dothideomycetes</taxon>
        <taxon>Dothideomycetes incertae sedis</taxon>
        <taxon>Phaeotrichales</taxon>
        <taxon>Phaeotrichaceae</taxon>
        <taxon>Trichodelitschia</taxon>
    </lineage>
</organism>
<dbReference type="PROSITE" id="PS50086">
    <property type="entry name" value="TBC_RABGAP"/>
    <property type="match status" value="1"/>
</dbReference>
<evidence type="ECO:0000259" key="2">
    <source>
        <dbReference type="PROSITE" id="PS50086"/>
    </source>
</evidence>
<dbReference type="Pfam" id="PF00566">
    <property type="entry name" value="RabGAP-TBC"/>
    <property type="match status" value="1"/>
</dbReference>
<proteinExistence type="predicted"/>
<feature type="compositionally biased region" description="Low complexity" evidence="1">
    <location>
        <begin position="155"/>
        <end position="166"/>
    </location>
</feature>
<name>A0A6G1I6K9_9PEZI</name>
<dbReference type="FunFam" id="1.10.472.80:FF:000026">
    <property type="entry name" value="Mitotic check point protein (Bub2)"/>
    <property type="match status" value="1"/>
</dbReference>
<gene>
    <name evidence="3" type="ORF">EJ06DRAFT_554054</name>
</gene>
<dbReference type="GO" id="GO:0005096">
    <property type="term" value="F:GTPase activator activity"/>
    <property type="evidence" value="ECO:0007669"/>
    <property type="project" value="TreeGrafter"/>
</dbReference>
<dbReference type="EMBL" id="ML996689">
    <property type="protein sequence ID" value="KAF2403821.1"/>
    <property type="molecule type" value="Genomic_DNA"/>
</dbReference>
<dbReference type="GO" id="GO:0031030">
    <property type="term" value="P:negative regulation of septation initiation signaling"/>
    <property type="evidence" value="ECO:0007669"/>
    <property type="project" value="TreeGrafter"/>
</dbReference>
<dbReference type="PANTHER" id="PTHR22957:SF263">
    <property type="entry name" value="MITOTIC CHECK POINT PROTEIN BUB2"/>
    <property type="match status" value="1"/>
</dbReference>
<feature type="domain" description="Rab-GAP TBC" evidence="2">
    <location>
        <begin position="49"/>
        <end position="281"/>
    </location>
</feature>
<evidence type="ECO:0000256" key="1">
    <source>
        <dbReference type="SAM" id="MobiDB-lite"/>
    </source>
</evidence>
<evidence type="ECO:0000313" key="3">
    <source>
        <dbReference type="EMBL" id="KAF2403821.1"/>
    </source>
</evidence>
<reference evidence="3" key="1">
    <citation type="journal article" date="2020" name="Stud. Mycol.">
        <title>101 Dothideomycetes genomes: a test case for predicting lifestyles and emergence of pathogens.</title>
        <authorList>
            <person name="Haridas S."/>
            <person name="Albert R."/>
            <person name="Binder M."/>
            <person name="Bloem J."/>
            <person name="Labutti K."/>
            <person name="Salamov A."/>
            <person name="Andreopoulos B."/>
            <person name="Baker S."/>
            <person name="Barry K."/>
            <person name="Bills G."/>
            <person name="Bluhm B."/>
            <person name="Cannon C."/>
            <person name="Castanera R."/>
            <person name="Culley D."/>
            <person name="Daum C."/>
            <person name="Ezra D."/>
            <person name="Gonzalez J."/>
            <person name="Henrissat B."/>
            <person name="Kuo A."/>
            <person name="Liang C."/>
            <person name="Lipzen A."/>
            <person name="Lutzoni F."/>
            <person name="Magnuson J."/>
            <person name="Mondo S."/>
            <person name="Nolan M."/>
            <person name="Ohm R."/>
            <person name="Pangilinan J."/>
            <person name="Park H.-J."/>
            <person name="Ramirez L."/>
            <person name="Alfaro M."/>
            <person name="Sun H."/>
            <person name="Tritt A."/>
            <person name="Yoshinaga Y."/>
            <person name="Zwiers L.-H."/>
            <person name="Turgeon B."/>
            <person name="Goodwin S."/>
            <person name="Spatafora J."/>
            <person name="Crous P."/>
            <person name="Grigoriev I."/>
        </authorList>
    </citation>
    <scope>NUCLEOTIDE SEQUENCE</scope>
    <source>
        <strain evidence="3">CBS 262.69</strain>
    </source>
</reference>